<evidence type="ECO:0000313" key="9">
    <source>
        <dbReference type="Proteomes" id="UP001550210"/>
    </source>
</evidence>
<evidence type="ECO:0000256" key="1">
    <source>
        <dbReference type="ARBA" id="ARBA00010088"/>
    </source>
</evidence>
<evidence type="ECO:0000313" key="8">
    <source>
        <dbReference type="EMBL" id="MET9845412.1"/>
    </source>
</evidence>
<dbReference type="PANTHER" id="PTHR43248">
    <property type="entry name" value="2-SUCCINYL-6-HYDROXY-2,4-CYCLOHEXADIENE-1-CARBOXYLATE SYNTHASE"/>
    <property type="match status" value="1"/>
</dbReference>
<gene>
    <name evidence="8" type="ORF">ABZZ21_12655</name>
</gene>
<dbReference type="InterPro" id="IPR013595">
    <property type="entry name" value="Pept_S33_TAP-like_C"/>
</dbReference>
<feature type="domain" description="Peptidase S33 tripeptidyl aminopeptidase-like C-terminal" evidence="7">
    <location>
        <begin position="401"/>
        <end position="499"/>
    </location>
</feature>
<dbReference type="RefSeq" id="WP_355396244.1">
    <property type="nucleotide sequence ID" value="NZ_JBEGHN010000061.1"/>
</dbReference>
<evidence type="ECO:0000256" key="5">
    <source>
        <dbReference type="SAM" id="SignalP"/>
    </source>
</evidence>
<dbReference type="PANTHER" id="PTHR43248:SF29">
    <property type="entry name" value="TRIPEPTIDYL AMINOPEPTIDASE"/>
    <property type="match status" value="1"/>
</dbReference>
<dbReference type="InterPro" id="IPR000073">
    <property type="entry name" value="AB_hydrolase_1"/>
</dbReference>
<feature type="region of interest" description="Disordered" evidence="4">
    <location>
        <begin position="337"/>
        <end position="362"/>
    </location>
</feature>
<dbReference type="EMBL" id="JBEXPZ010000014">
    <property type="protein sequence ID" value="MET9845412.1"/>
    <property type="molecule type" value="Genomic_DNA"/>
</dbReference>
<proteinExistence type="inferred from homology"/>
<comment type="caution">
    <text evidence="8">The sequence shown here is derived from an EMBL/GenBank/DDBJ whole genome shotgun (WGS) entry which is preliminary data.</text>
</comment>
<evidence type="ECO:0000259" key="7">
    <source>
        <dbReference type="Pfam" id="PF08386"/>
    </source>
</evidence>
<keyword evidence="9" id="KW-1185">Reference proteome</keyword>
<keyword evidence="3 8" id="KW-0378">Hydrolase</keyword>
<dbReference type="InterPro" id="IPR029058">
    <property type="entry name" value="AB_hydrolase_fold"/>
</dbReference>
<dbReference type="SUPFAM" id="SSF53474">
    <property type="entry name" value="alpha/beta-Hydrolases"/>
    <property type="match status" value="1"/>
</dbReference>
<dbReference type="Pfam" id="PF00561">
    <property type="entry name" value="Abhydrolase_1"/>
    <property type="match status" value="1"/>
</dbReference>
<feature type="chain" id="PRO_5045847027" evidence="5">
    <location>
        <begin position="32"/>
        <end position="529"/>
    </location>
</feature>
<name>A0ABV2UV36_9ACTN</name>
<protein>
    <submittedName>
        <fullName evidence="8">Alpha/beta hydrolase</fullName>
    </submittedName>
</protein>
<feature type="domain" description="AB hydrolase-1" evidence="6">
    <location>
        <begin position="94"/>
        <end position="258"/>
    </location>
</feature>
<evidence type="ECO:0000259" key="6">
    <source>
        <dbReference type="Pfam" id="PF00561"/>
    </source>
</evidence>
<keyword evidence="2 5" id="KW-0732">Signal</keyword>
<feature type="signal peptide" evidence="5">
    <location>
        <begin position="1"/>
        <end position="31"/>
    </location>
</feature>
<evidence type="ECO:0000256" key="3">
    <source>
        <dbReference type="ARBA" id="ARBA00022801"/>
    </source>
</evidence>
<dbReference type="InterPro" id="IPR051601">
    <property type="entry name" value="Serine_prot/Carboxylest_S33"/>
</dbReference>
<dbReference type="GO" id="GO:0016787">
    <property type="term" value="F:hydrolase activity"/>
    <property type="evidence" value="ECO:0007669"/>
    <property type="project" value="UniProtKB-KW"/>
</dbReference>
<sequence>MRARNSRTALLVAVSAVTTLVPVLTPTAASAANDPLRPYLTQKPAWHRCDKSLPASLQCATIKVPLDYRRPGGKKLDLEISRMRTSTKKERRGVLLLNPGGPGGPGVDMPYYMARELPKSVKNKYDLVGFDPRGIGLSSPVGCGLTSGERNWDRPYKAETFDKDVKWARTVAEKCDKKQGDKLRHLTTRNTARDMDVIRAVLGEKKISYLGYSYGTYLGAVYTQLFPKRSDRIVLDSAVDPARIWRGMIQVWAEGAEPAFTRWTEWTAARDAKYKLGATPEAVRTTFYDLVARADRKPIDLDGTLLTGDDIRSGLRAMFFGGTRDVAEAVVELKKAADRAPSAGTRKPRTPEPVPPSFGRTVPKDNGDAAFWAVVCADTRNWPRDPEQYREDAIKDKATYPLYGDFASSIKPCAFWKKQGSEPATKVDNKVGALILQNEWDSQTPLASGQGLRRVMKGSKMVTVAGGVGHGIYGNKSCADKTATAYLTTGKLPAKDVTCKARPGAEERATANPLPLPTPPGIPGMADRF</sequence>
<comment type="similarity">
    <text evidence="1">Belongs to the peptidase S33 family.</text>
</comment>
<feature type="region of interest" description="Disordered" evidence="4">
    <location>
        <begin position="502"/>
        <end position="529"/>
    </location>
</feature>
<accession>A0ABV2UV36</accession>
<dbReference type="Gene3D" id="3.40.50.1820">
    <property type="entry name" value="alpha/beta hydrolase"/>
    <property type="match status" value="1"/>
</dbReference>
<dbReference type="Pfam" id="PF08386">
    <property type="entry name" value="Abhydrolase_4"/>
    <property type="match status" value="1"/>
</dbReference>
<evidence type="ECO:0000256" key="4">
    <source>
        <dbReference type="SAM" id="MobiDB-lite"/>
    </source>
</evidence>
<organism evidence="8 9">
    <name type="scientific">Streptomyces ossamyceticus</name>
    <dbReference type="NCBI Taxonomy" id="249581"/>
    <lineage>
        <taxon>Bacteria</taxon>
        <taxon>Bacillati</taxon>
        <taxon>Actinomycetota</taxon>
        <taxon>Actinomycetes</taxon>
        <taxon>Kitasatosporales</taxon>
        <taxon>Streptomycetaceae</taxon>
        <taxon>Streptomyces</taxon>
    </lineage>
</organism>
<reference evidence="8 9" key="1">
    <citation type="submission" date="2024-06" db="EMBL/GenBank/DDBJ databases">
        <title>The Natural Products Discovery Center: Release of the First 8490 Sequenced Strains for Exploring Actinobacteria Biosynthetic Diversity.</title>
        <authorList>
            <person name="Kalkreuter E."/>
            <person name="Kautsar S.A."/>
            <person name="Yang D."/>
            <person name="Bader C.D."/>
            <person name="Teijaro C.N."/>
            <person name="Fluegel L."/>
            <person name="Davis C.M."/>
            <person name="Simpson J.R."/>
            <person name="Lauterbach L."/>
            <person name="Steele A.D."/>
            <person name="Gui C."/>
            <person name="Meng S."/>
            <person name="Li G."/>
            <person name="Viehrig K."/>
            <person name="Ye F."/>
            <person name="Su P."/>
            <person name="Kiefer A.F."/>
            <person name="Nichols A."/>
            <person name="Cepeda A.J."/>
            <person name="Yan W."/>
            <person name="Fan B."/>
            <person name="Jiang Y."/>
            <person name="Adhikari A."/>
            <person name="Zheng C.-J."/>
            <person name="Schuster L."/>
            <person name="Cowan T.M."/>
            <person name="Smanski M.J."/>
            <person name="Chevrette M.G."/>
            <person name="De Carvalho L.P.S."/>
            <person name="Shen B."/>
        </authorList>
    </citation>
    <scope>NUCLEOTIDE SEQUENCE [LARGE SCALE GENOMIC DNA]</scope>
    <source>
        <strain evidence="8 9">NPDC006434</strain>
    </source>
</reference>
<evidence type="ECO:0000256" key="2">
    <source>
        <dbReference type="ARBA" id="ARBA00022729"/>
    </source>
</evidence>
<dbReference type="Proteomes" id="UP001550210">
    <property type="component" value="Unassembled WGS sequence"/>
</dbReference>